<organism evidence="4 5">
    <name type="scientific">Acanthopleuribacter pedis</name>
    <dbReference type="NCBI Taxonomy" id="442870"/>
    <lineage>
        <taxon>Bacteria</taxon>
        <taxon>Pseudomonadati</taxon>
        <taxon>Acidobacteriota</taxon>
        <taxon>Holophagae</taxon>
        <taxon>Acanthopleuribacterales</taxon>
        <taxon>Acanthopleuribacteraceae</taxon>
        <taxon>Acanthopleuribacter</taxon>
    </lineage>
</organism>
<evidence type="ECO:0000313" key="4">
    <source>
        <dbReference type="EMBL" id="MBO1319403.1"/>
    </source>
</evidence>
<dbReference type="InterPro" id="IPR007627">
    <property type="entry name" value="RNA_pol_sigma70_r2"/>
</dbReference>
<comment type="caution">
    <text evidence="4">The sequence shown here is derived from an EMBL/GenBank/DDBJ whole genome shotgun (WGS) entry which is preliminary data.</text>
</comment>
<evidence type="ECO:0000259" key="2">
    <source>
        <dbReference type="Pfam" id="PF08281"/>
    </source>
</evidence>
<dbReference type="InterPro" id="IPR011990">
    <property type="entry name" value="TPR-like_helical_dom_sf"/>
</dbReference>
<dbReference type="SUPFAM" id="SSF48452">
    <property type="entry name" value="TPR-like"/>
    <property type="match status" value="1"/>
</dbReference>
<evidence type="ECO:0000313" key="5">
    <source>
        <dbReference type="Proteomes" id="UP000664417"/>
    </source>
</evidence>
<dbReference type="Gene3D" id="1.10.10.10">
    <property type="entry name" value="Winged helix-like DNA-binding domain superfamily/Winged helix DNA-binding domain"/>
    <property type="match status" value="1"/>
</dbReference>
<dbReference type="SUPFAM" id="SSF88946">
    <property type="entry name" value="Sigma2 domain of RNA polymerase sigma factors"/>
    <property type="match status" value="1"/>
</dbReference>
<sequence>MTRLFSEAIKDARPRVMAALTAVLCDLDLAEDCFQDACVRALETWPESGLPQRPDAWLIRVARNRAIDVWRSTRPRGTLEDRPSPLEASPEALLDAQPFGDDVLRLMFLCCHPSLQPKDQVALALRILTGMTLAEIAKAFLVAPRAMEQRLTRAKRRLREVVSTLETPDPRERRDRVAAVIAMIYLLFNEGYAGSHGPDPVRRPLCHEAIRLARLLLSLLPDDPEVMGLLALCLLQDARSETRLDSDGRLVLLADQDRARWDERKIAAGTALLEKALQQKQPGPIQIQAAIAAVHNQARSADETDWVEITRLYALLARLQDSPLVQLNRAVAAAEAYGVAAGLAVAEPLAQALDGYFYFHGTLAGFYARLGRDTAARAAFERALTLVPTDAHRDHLHHEMKKFHLF</sequence>
<keyword evidence="5" id="KW-1185">Reference proteome</keyword>
<dbReference type="InterPro" id="IPR046531">
    <property type="entry name" value="DUF6596"/>
</dbReference>
<dbReference type="InterPro" id="IPR013325">
    <property type="entry name" value="RNA_pol_sigma_r2"/>
</dbReference>
<dbReference type="InterPro" id="IPR036388">
    <property type="entry name" value="WH-like_DNA-bd_sf"/>
</dbReference>
<dbReference type="Proteomes" id="UP000664417">
    <property type="component" value="Unassembled WGS sequence"/>
</dbReference>
<feature type="domain" description="DUF6596" evidence="3">
    <location>
        <begin position="176"/>
        <end position="276"/>
    </location>
</feature>
<name>A0A8J7QJK5_9BACT</name>
<dbReference type="EMBL" id="JAFREP010000011">
    <property type="protein sequence ID" value="MBO1319403.1"/>
    <property type="molecule type" value="Genomic_DNA"/>
</dbReference>
<protein>
    <submittedName>
        <fullName evidence="4">Sigma-70 family RNA polymerase sigma factor</fullName>
    </submittedName>
</protein>
<dbReference type="GO" id="GO:0006352">
    <property type="term" value="P:DNA-templated transcription initiation"/>
    <property type="evidence" value="ECO:0007669"/>
    <property type="project" value="InterPro"/>
</dbReference>
<dbReference type="PANTHER" id="PTHR47756:SF1">
    <property type="entry name" value="BLL0085 PROTEIN"/>
    <property type="match status" value="1"/>
</dbReference>
<dbReference type="Pfam" id="PF20239">
    <property type="entry name" value="DUF6596"/>
    <property type="match status" value="1"/>
</dbReference>
<feature type="domain" description="RNA polymerase sigma-70 region 2" evidence="1">
    <location>
        <begin position="10"/>
        <end position="74"/>
    </location>
</feature>
<dbReference type="Pfam" id="PF08281">
    <property type="entry name" value="Sigma70_r4_2"/>
    <property type="match status" value="1"/>
</dbReference>
<gene>
    <name evidence="4" type="ORF">J3U88_13095</name>
</gene>
<reference evidence="4" key="1">
    <citation type="submission" date="2021-03" db="EMBL/GenBank/DDBJ databases">
        <authorList>
            <person name="Wang G."/>
        </authorList>
    </citation>
    <scope>NUCLEOTIDE SEQUENCE</scope>
    <source>
        <strain evidence="4">KCTC 12899</strain>
    </source>
</reference>
<dbReference type="RefSeq" id="WP_207859224.1">
    <property type="nucleotide sequence ID" value="NZ_JAFREP010000011.1"/>
</dbReference>
<dbReference type="AlphaFoldDB" id="A0A8J7QJK5"/>
<dbReference type="PANTHER" id="PTHR47756">
    <property type="entry name" value="BLL6612 PROTEIN-RELATED"/>
    <property type="match status" value="1"/>
</dbReference>
<accession>A0A8J7QJK5</accession>
<dbReference type="GO" id="GO:0003677">
    <property type="term" value="F:DNA binding"/>
    <property type="evidence" value="ECO:0007669"/>
    <property type="project" value="InterPro"/>
</dbReference>
<dbReference type="Gene3D" id="1.25.40.10">
    <property type="entry name" value="Tetratricopeptide repeat domain"/>
    <property type="match status" value="1"/>
</dbReference>
<dbReference type="GO" id="GO:0016987">
    <property type="term" value="F:sigma factor activity"/>
    <property type="evidence" value="ECO:0007669"/>
    <property type="project" value="InterPro"/>
</dbReference>
<evidence type="ECO:0000259" key="1">
    <source>
        <dbReference type="Pfam" id="PF04542"/>
    </source>
</evidence>
<dbReference type="NCBIfam" id="TIGR02937">
    <property type="entry name" value="sigma70-ECF"/>
    <property type="match status" value="1"/>
</dbReference>
<evidence type="ECO:0000259" key="3">
    <source>
        <dbReference type="Pfam" id="PF20239"/>
    </source>
</evidence>
<dbReference type="InterPro" id="IPR014284">
    <property type="entry name" value="RNA_pol_sigma-70_dom"/>
</dbReference>
<dbReference type="InterPro" id="IPR013324">
    <property type="entry name" value="RNA_pol_sigma_r3/r4-like"/>
</dbReference>
<proteinExistence type="predicted"/>
<dbReference type="Gene3D" id="1.10.1740.10">
    <property type="match status" value="1"/>
</dbReference>
<feature type="domain" description="RNA polymerase sigma factor 70 region 4 type 2" evidence="2">
    <location>
        <begin position="106"/>
        <end position="158"/>
    </location>
</feature>
<dbReference type="InterPro" id="IPR013249">
    <property type="entry name" value="RNA_pol_sigma70_r4_t2"/>
</dbReference>
<dbReference type="Pfam" id="PF04542">
    <property type="entry name" value="Sigma70_r2"/>
    <property type="match status" value="1"/>
</dbReference>
<dbReference type="SUPFAM" id="SSF88659">
    <property type="entry name" value="Sigma3 and sigma4 domains of RNA polymerase sigma factors"/>
    <property type="match status" value="1"/>
</dbReference>